<keyword evidence="3" id="KW-1185">Reference proteome</keyword>
<dbReference type="GO" id="GO:0016491">
    <property type="term" value="F:oxidoreductase activity"/>
    <property type="evidence" value="ECO:0007669"/>
    <property type="project" value="InterPro"/>
</dbReference>
<name>A0A437MX95_9SPHN</name>
<accession>A0A437MX95</accession>
<dbReference type="PANTHER" id="PTHR34598:SF3">
    <property type="entry name" value="OXIDOREDUCTASE AN1597"/>
    <property type="match status" value="1"/>
</dbReference>
<gene>
    <name evidence="2" type="ORF">EOE18_17625</name>
</gene>
<protein>
    <recommendedName>
        <fullName evidence="4">Methyltransferase</fullName>
    </recommendedName>
</protein>
<evidence type="ECO:0000313" key="2">
    <source>
        <dbReference type="EMBL" id="RVU02236.1"/>
    </source>
</evidence>
<dbReference type="RefSeq" id="WP_127711972.1">
    <property type="nucleotide sequence ID" value="NZ_SACO01000024.1"/>
</dbReference>
<organism evidence="2 3">
    <name type="scientific">Novosphingobium umbonatum</name>
    <dbReference type="NCBI Taxonomy" id="1908524"/>
    <lineage>
        <taxon>Bacteria</taxon>
        <taxon>Pseudomonadati</taxon>
        <taxon>Pseudomonadota</taxon>
        <taxon>Alphaproteobacteria</taxon>
        <taxon>Sphingomonadales</taxon>
        <taxon>Sphingomonadaceae</taxon>
        <taxon>Novosphingobium</taxon>
    </lineage>
</organism>
<evidence type="ECO:0000313" key="3">
    <source>
        <dbReference type="Proteomes" id="UP000282837"/>
    </source>
</evidence>
<feature type="region of interest" description="Disordered" evidence="1">
    <location>
        <begin position="1"/>
        <end position="20"/>
    </location>
</feature>
<dbReference type="EMBL" id="SACO01000024">
    <property type="protein sequence ID" value="RVU02236.1"/>
    <property type="molecule type" value="Genomic_DNA"/>
</dbReference>
<sequence>MATSDTSVTASNSQGDSLEDQARQAPAILRYLAPGDFVTRRYVRAGAEINTGEYRDYPAVVRDGMSIRDHFTLDTHGFAIGKGPSRVQDFWNRDEVDALYPHDAVDIIKAMTGADRVATQGWMIRTSADLTQRAQEKTENYQHAGGIQPPAGEAHVDYNQKTAHKAAARMHQQCFGSPDGYRRFICLSLWRTFSPGPQDWPLAMCDYRSVGDEEGVSNTLFVVDQFPEGEALTAPVAGEDEMIAATIFHHSAAHRWWYFSNMASDDILLFKFHDSDHNVAWRCPHTAFHDTSLSGARTRSSIELRAIAFFD</sequence>
<evidence type="ECO:0000256" key="1">
    <source>
        <dbReference type="SAM" id="MobiDB-lite"/>
    </source>
</evidence>
<comment type="caution">
    <text evidence="2">The sequence shown here is derived from an EMBL/GenBank/DDBJ whole genome shotgun (WGS) entry which is preliminary data.</text>
</comment>
<evidence type="ECO:0008006" key="4">
    <source>
        <dbReference type="Google" id="ProtNLM"/>
    </source>
</evidence>
<dbReference type="InterPro" id="IPR044053">
    <property type="entry name" value="AsaB-like"/>
</dbReference>
<dbReference type="PANTHER" id="PTHR34598">
    <property type="entry name" value="BLL6449 PROTEIN"/>
    <property type="match status" value="1"/>
</dbReference>
<dbReference type="OrthoDB" id="5173234at2"/>
<feature type="compositionally biased region" description="Polar residues" evidence="1">
    <location>
        <begin position="1"/>
        <end position="16"/>
    </location>
</feature>
<reference evidence="2 3" key="1">
    <citation type="submission" date="2019-01" db="EMBL/GenBank/DDBJ databases">
        <authorList>
            <person name="Chen W.-M."/>
        </authorList>
    </citation>
    <scope>NUCLEOTIDE SEQUENCE [LARGE SCALE GENOMIC DNA]</scope>
    <source>
        <strain evidence="2 3">FSY-9</strain>
    </source>
</reference>
<dbReference type="Proteomes" id="UP000282837">
    <property type="component" value="Unassembled WGS sequence"/>
</dbReference>
<proteinExistence type="predicted"/>
<dbReference type="NCBIfam" id="NF041278">
    <property type="entry name" value="CmcJ_NvfI_EfuI"/>
    <property type="match status" value="1"/>
</dbReference>
<dbReference type="AlphaFoldDB" id="A0A437MX95"/>